<reference evidence="1" key="1">
    <citation type="journal article" date="2022" name="Int. J. Mol. Sci.">
        <title>Draft Genome of Tanacetum Coccineum: Genomic Comparison of Closely Related Tanacetum-Family Plants.</title>
        <authorList>
            <person name="Yamashiro T."/>
            <person name="Shiraishi A."/>
            <person name="Nakayama K."/>
            <person name="Satake H."/>
        </authorList>
    </citation>
    <scope>NUCLEOTIDE SEQUENCE</scope>
</reference>
<protein>
    <submittedName>
        <fullName evidence="1">Uncharacterized protein</fullName>
    </submittedName>
</protein>
<proteinExistence type="predicted"/>
<evidence type="ECO:0000313" key="1">
    <source>
        <dbReference type="EMBL" id="GJT38028.1"/>
    </source>
</evidence>
<keyword evidence="2" id="KW-1185">Reference proteome</keyword>
<accession>A0ABQ5DHH9</accession>
<dbReference type="EMBL" id="BQNB010015271">
    <property type="protein sequence ID" value="GJT38028.1"/>
    <property type="molecule type" value="Genomic_DNA"/>
</dbReference>
<dbReference type="Proteomes" id="UP001151760">
    <property type="component" value="Unassembled WGS sequence"/>
</dbReference>
<organism evidence="1 2">
    <name type="scientific">Tanacetum coccineum</name>
    <dbReference type="NCBI Taxonomy" id="301880"/>
    <lineage>
        <taxon>Eukaryota</taxon>
        <taxon>Viridiplantae</taxon>
        <taxon>Streptophyta</taxon>
        <taxon>Embryophyta</taxon>
        <taxon>Tracheophyta</taxon>
        <taxon>Spermatophyta</taxon>
        <taxon>Magnoliopsida</taxon>
        <taxon>eudicotyledons</taxon>
        <taxon>Gunneridae</taxon>
        <taxon>Pentapetalae</taxon>
        <taxon>asterids</taxon>
        <taxon>campanulids</taxon>
        <taxon>Asterales</taxon>
        <taxon>Asteraceae</taxon>
        <taxon>Asteroideae</taxon>
        <taxon>Anthemideae</taxon>
        <taxon>Anthemidinae</taxon>
        <taxon>Tanacetum</taxon>
    </lineage>
</organism>
<comment type="caution">
    <text evidence="1">The sequence shown here is derived from an EMBL/GenBank/DDBJ whole genome shotgun (WGS) entry which is preliminary data.</text>
</comment>
<reference evidence="1" key="2">
    <citation type="submission" date="2022-01" db="EMBL/GenBank/DDBJ databases">
        <authorList>
            <person name="Yamashiro T."/>
            <person name="Shiraishi A."/>
            <person name="Satake H."/>
            <person name="Nakayama K."/>
        </authorList>
    </citation>
    <scope>NUCLEOTIDE SEQUENCE</scope>
</reference>
<name>A0ABQ5DHH9_9ASTR</name>
<gene>
    <name evidence="1" type="ORF">Tco_0937893</name>
</gene>
<sequence length="159" mass="17763">MERIIQNNARHPLKNLFFVGMCHSLDNEFPDGSLQNRPNHGGTLILTSNSTKSFERNASLISLFSSLSRCGFQVRTDDRAARFSRSFLVSNFNYPISWQYNRIPPHESCIMLPLGKEILDGECVEAVGMLVFSLPEDCPYCEVASICTSVQRASPVGSN</sequence>
<evidence type="ECO:0000313" key="2">
    <source>
        <dbReference type="Proteomes" id="UP001151760"/>
    </source>
</evidence>